<evidence type="ECO:0000313" key="4">
    <source>
        <dbReference type="Proteomes" id="UP000821866"/>
    </source>
</evidence>
<comment type="caution">
    <text evidence="3">The sequence shown here is derived from an EMBL/GenBank/DDBJ whole genome shotgun (WGS) entry which is preliminary data.</text>
</comment>
<dbReference type="EMBL" id="JABSTU010001987">
    <property type="protein sequence ID" value="KAH7985128.1"/>
    <property type="molecule type" value="Genomic_DNA"/>
</dbReference>
<dbReference type="AlphaFoldDB" id="A0A9J6D1V7"/>
<keyword evidence="4" id="KW-1185">Reference proteome</keyword>
<name>A0A9J6D1V7_RHIMP</name>
<protein>
    <submittedName>
        <fullName evidence="3">Uncharacterized protein</fullName>
    </submittedName>
</protein>
<feature type="region of interest" description="Disordered" evidence="1">
    <location>
        <begin position="214"/>
        <end position="239"/>
    </location>
</feature>
<accession>A0A9J6D1V7</accession>
<keyword evidence="2" id="KW-1133">Transmembrane helix</keyword>
<evidence type="ECO:0000256" key="2">
    <source>
        <dbReference type="SAM" id="Phobius"/>
    </source>
</evidence>
<gene>
    <name evidence="3" type="ORF">HPB51_026873</name>
</gene>
<evidence type="ECO:0000313" key="3">
    <source>
        <dbReference type="EMBL" id="KAH7985128.1"/>
    </source>
</evidence>
<keyword evidence="2" id="KW-0472">Membrane</keyword>
<feature type="transmembrane region" description="Helical" evidence="2">
    <location>
        <begin position="56"/>
        <end position="74"/>
    </location>
</feature>
<sequence>MFVIVWPVLEHDQGVKRAIAISTLVFAASSAVAFATPTEGLSPWQTILPVSMRLSLTLPVAFLFFLTISLYPAILRCEAALLCYTCAIVGDNAGYVAFTRLLGRRQDVTLAVQSVLTALAAVAVAHLPPDDRHDLSSRRRSFGALCRRPSITSTKHISADAEFGLPIVNRFPHDFSYSISAVTTKQQSLGKKNEYFPTRGGDWMVGHFLCGATTAPSTSRDSPQGSESRPVLSEYNDIV</sequence>
<dbReference type="Proteomes" id="UP000821866">
    <property type="component" value="Unassembled WGS sequence"/>
</dbReference>
<feature type="transmembrane region" description="Helical" evidence="2">
    <location>
        <begin position="18"/>
        <end position="36"/>
    </location>
</feature>
<organism evidence="3 4">
    <name type="scientific">Rhipicephalus microplus</name>
    <name type="common">Cattle tick</name>
    <name type="synonym">Boophilus microplus</name>
    <dbReference type="NCBI Taxonomy" id="6941"/>
    <lineage>
        <taxon>Eukaryota</taxon>
        <taxon>Metazoa</taxon>
        <taxon>Ecdysozoa</taxon>
        <taxon>Arthropoda</taxon>
        <taxon>Chelicerata</taxon>
        <taxon>Arachnida</taxon>
        <taxon>Acari</taxon>
        <taxon>Parasitiformes</taxon>
        <taxon>Ixodida</taxon>
        <taxon>Ixodoidea</taxon>
        <taxon>Ixodidae</taxon>
        <taxon>Rhipicephalinae</taxon>
        <taxon>Rhipicephalus</taxon>
        <taxon>Boophilus</taxon>
    </lineage>
</organism>
<feature type="compositionally biased region" description="Polar residues" evidence="1">
    <location>
        <begin position="214"/>
        <end position="227"/>
    </location>
</feature>
<reference evidence="3" key="2">
    <citation type="submission" date="2021-09" db="EMBL/GenBank/DDBJ databases">
        <authorList>
            <person name="Jia N."/>
            <person name="Wang J."/>
            <person name="Shi W."/>
            <person name="Du L."/>
            <person name="Sun Y."/>
            <person name="Zhan W."/>
            <person name="Jiang J."/>
            <person name="Wang Q."/>
            <person name="Zhang B."/>
            <person name="Ji P."/>
            <person name="Sakyi L.B."/>
            <person name="Cui X."/>
            <person name="Yuan T."/>
            <person name="Jiang B."/>
            <person name="Yang W."/>
            <person name="Lam T.T.-Y."/>
            <person name="Chang Q."/>
            <person name="Ding S."/>
            <person name="Wang X."/>
            <person name="Zhu J."/>
            <person name="Ruan X."/>
            <person name="Zhao L."/>
            <person name="Wei J."/>
            <person name="Que T."/>
            <person name="Du C."/>
            <person name="Cheng J."/>
            <person name="Dai P."/>
            <person name="Han X."/>
            <person name="Huang E."/>
            <person name="Gao Y."/>
            <person name="Liu J."/>
            <person name="Shao H."/>
            <person name="Ye R."/>
            <person name="Li L."/>
            <person name="Wei W."/>
            <person name="Wang X."/>
            <person name="Wang C."/>
            <person name="Huo Q."/>
            <person name="Li W."/>
            <person name="Guo W."/>
            <person name="Chen H."/>
            <person name="Chen S."/>
            <person name="Zhou L."/>
            <person name="Zhou L."/>
            <person name="Ni X."/>
            <person name="Tian J."/>
            <person name="Zhou Y."/>
            <person name="Sheng Y."/>
            <person name="Liu T."/>
            <person name="Pan Y."/>
            <person name="Xia L."/>
            <person name="Li J."/>
            <person name="Zhao F."/>
            <person name="Cao W."/>
        </authorList>
    </citation>
    <scope>NUCLEOTIDE SEQUENCE</scope>
    <source>
        <strain evidence="3">Rmic-2018</strain>
        <tissue evidence="3">Larvae</tissue>
    </source>
</reference>
<keyword evidence="2" id="KW-0812">Transmembrane</keyword>
<evidence type="ECO:0000256" key="1">
    <source>
        <dbReference type="SAM" id="MobiDB-lite"/>
    </source>
</evidence>
<reference evidence="3" key="1">
    <citation type="journal article" date="2020" name="Cell">
        <title>Large-Scale Comparative Analyses of Tick Genomes Elucidate Their Genetic Diversity and Vector Capacities.</title>
        <authorList>
            <consortium name="Tick Genome and Microbiome Consortium (TIGMIC)"/>
            <person name="Jia N."/>
            <person name="Wang J."/>
            <person name="Shi W."/>
            <person name="Du L."/>
            <person name="Sun Y."/>
            <person name="Zhan W."/>
            <person name="Jiang J.F."/>
            <person name="Wang Q."/>
            <person name="Zhang B."/>
            <person name="Ji P."/>
            <person name="Bell-Sakyi L."/>
            <person name="Cui X.M."/>
            <person name="Yuan T.T."/>
            <person name="Jiang B.G."/>
            <person name="Yang W.F."/>
            <person name="Lam T.T."/>
            <person name="Chang Q.C."/>
            <person name="Ding S.J."/>
            <person name="Wang X.J."/>
            <person name="Zhu J.G."/>
            <person name="Ruan X.D."/>
            <person name="Zhao L."/>
            <person name="Wei J.T."/>
            <person name="Ye R.Z."/>
            <person name="Que T.C."/>
            <person name="Du C.H."/>
            <person name="Zhou Y.H."/>
            <person name="Cheng J.X."/>
            <person name="Dai P.F."/>
            <person name="Guo W.B."/>
            <person name="Han X.H."/>
            <person name="Huang E.J."/>
            <person name="Li L.F."/>
            <person name="Wei W."/>
            <person name="Gao Y.C."/>
            <person name="Liu J.Z."/>
            <person name="Shao H.Z."/>
            <person name="Wang X."/>
            <person name="Wang C.C."/>
            <person name="Yang T.C."/>
            <person name="Huo Q.B."/>
            <person name="Li W."/>
            <person name="Chen H.Y."/>
            <person name="Chen S.E."/>
            <person name="Zhou L.G."/>
            <person name="Ni X.B."/>
            <person name="Tian J.H."/>
            <person name="Sheng Y."/>
            <person name="Liu T."/>
            <person name="Pan Y.S."/>
            <person name="Xia L.Y."/>
            <person name="Li J."/>
            <person name="Zhao F."/>
            <person name="Cao W.C."/>
        </authorList>
    </citation>
    <scope>NUCLEOTIDE SEQUENCE</scope>
    <source>
        <strain evidence="3">Rmic-2018</strain>
    </source>
</reference>
<proteinExistence type="predicted"/>